<sequence length="99" mass="11356">MLERPVLRYQEYFPNYDQAVEQLIQHKRNLGYINLAPVNLKPEETVDVDSVNETKTKTPDVVIDSNEMLVKSRGLGLSLDDIISEESSVAQQVNLNYFK</sequence>
<keyword evidence="2" id="KW-1185">Reference proteome</keyword>
<gene>
    <name evidence="1" type="ORF">FY536_06850</name>
</gene>
<dbReference type="RefSeq" id="WP_104914701.1">
    <property type="nucleotide sequence ID" value="NZ_CP026847.1"/>
</dbReference>
<organism evidence="1 2">
    <name type="scientific">Weissella koreensis</name>
    <dbReference type="NCBI Taxonomy" id="165096"/>
    <lineage>
        <taxon>Bacteria</taxon>
        <taxon>Bacillati</taxon>
        <taxon>Bacillota</taxon>
        <taxon>Bacilli</taxon>
        <taxon>Lactobacillales</taxon>
        <taxon>Lactobacillaceae</taxon>
        <taxon>Weissella</taxon>
    </lineage>
</organism>
<evidence type="ECO:0000313" key="2">
    <source>
        <dbReference type="Proteomes" id="UP000516446"/>
    </source>
</evidence>
<reference evidence="1 2" key="1">
    <citation type="submission" date="2019-08" db="EMBL/GenBank/DDBJ databases">
        <authorList>
            <person name="Chang H.C."/>
            <person name="Mun S.Y."/>
        </authorList>
    </citation>
    <scope>NUCLEOTIDE SEQUENCE [LARGE SCALE GENOMIC DNA]</scope>
    <source>
        <strain evidence="1 2">SK</strain>
    </source>
</reference>
<dbReference type="EMBL" id="CP043431">
    <property type="protein sequence ID" value="QNT64982.1"/>
    <property type="molecule type" value="Genomic_DNA"/>
</dbReference>
<proteinExistence type="predicted"/>
<accession>A0A7H1MNE6</accession>
<evidence type="ECO:0000313" key="1">
    <source>
        <dbReference type="EMBL" id="QNT64982.1"/>
    </source>
</evidence>
<protein>
    <submittedName>
        <fullName evidence="1">Uncharacterized protein</fullName>
    </submittedName>
</protein>
<dbReference type="Proteomes" id="UP000516446">
    <property type="component" value="Chromosome"/>
</dbReference>
<dbReference type="AlphaFoldDB" id="A0A7H1MNE6"/>
<name>A0A7H1MNE6_9LACO</name>